<name>A0A1G7L7Z0_9ACTN</name>
<sequence>MTAGAAGVRESSGGWGASAGAGRGVHARTVELLEGRVGGCVCGRVVACRAIPRAPEKQVAPQLCLPPRYRAPRATHTHTPPYRWTAHPRANPGGSAPGAVSAATGTRVAASRIRPGVLFSLCPLTCAEAHPV</sequence>
<dbReference type="EMBL" id="FNAX01000008">
    <property type="protein sequence ID" value="SDF45139.1"/>
    <property type="molecule type" value="Genomic_DNA"/>
</dbReference>
<dbReference type="Proteomes" id="UP000198614">
    <property type="component" value="Unassembled WGS sequence"/>
</dbReference>
<dbReference type="AlphaFoldDB" id="A0A1G7L7Z0"/>
<accession>A0A1G7L7Z0</accession>
<protein>
    <submittedName>
        <fullName evidence="2">Uncharacterized protein</fullName>
    </submittedName>
</protein>
<organism evidence="2 3">
    <name type="scientific">Streptomyces griseoaurantiacus</name>
    <dbReference type="NCBI Taxonomy" id="68213"/>
    <lineage>
        <taxon>Bacteria</taxon>
        <taxon>Bacillati</taxon>
        <taxon>Actinomycetota</taxon>
        <taxon>Actinomycetes</taxon>
        <taxon>Kitasatosporales</taxon>
        <taxon>Streptomycetaceae</taxon>
        <taxon>Streptomyces</taxon>
        <taxon>Streptomyces aurantiacus group</taxon>
    </lineage>
</organism>
<evidence type="ECO:0000313" key="2">
    <source>
        <dbReference type="EMBL" id="SDF45139.1"/>
    </source>
</evidence>
<proteinExistence type="predicted"/>
<feature type="region of interest" description="Disordered" evidence="1">
    <location>
        <begin position="1"/>
        <end position="21"/>
    </location>
</feature>
<evidence type="ECO:0000256" key="1">
    <source>
        <dbReference type="SAM" id="MobiDB-lite"/>
    </source>
</evidence>
<reference evidence="2 3" key="1">
    <citation type="submission" date="2016-10" db="EMBL/GenBank/DDBJ databases">
        <authorList>
            <person name="de Groot N.N."/>
        </authorList>
    </citation>
    <scope>NUCLEOTIDE SEQUENCE [LARGE SCALE GENOMIC DNA]</scope>
    <source>
        <strain evidence="2 3">CGMCC 4.1859</strain>
    </source>
</reference>
<evidence type="ECO:0000313" key="3">
    <source>
        <dbReference type="Proteomes" id="UP000198614"/>
    </source>
</evidence>
<gene>
    <name evidence="2" type="ORF">SAMN05216260_108121</name>
</gene>